<evidence type="ECO:0000313" key="3">
    <source>
        <dbReference type="Proteomes" id="UP000184248"/>
    </source>
</evidence>
<name>A0A1M6RLG5_9GAMM</name>
<dbReference type="PANTHER" id="PTHR21248">
    <property type="entry name" value="CARDIOLIPIN SYNTHASE"/>
    <property type="match status" value="1"/>
</dbReference>
<dbReference type="Gene3D" id="3.30.870.10">
    <property type="entry name" value="Endonuclease Chain A"/>
    <property type="match status" value="2"/>
</dbReference>
<protein>
    <submittedName>
        <fullName evidence="2">Phosphatidylserine/phosphatidylglycerophosphate/cardiolipin synthase</fullName>
    </submittedName>
</protein>
<dbReference type="GO" id="GO:0008808">
    <property type="term" value="F:cardiolipin synthase activity"/>
    <property type="evidence" value="ECO:0007669"/>
    <property type="project" value="TreeGrafter"/>
</dbReference>
<dbReference type="GO" id="GO:0032049">
    <property type="term" value="P:cardiolipin biosynthetic process"/>
    <property type="evidence" value="ECO:0007669"/>
    <property type="project" value="UniProtKB-ARBA"/>
</dbReference>
<dbReference type="CDD" id="cd09159">
    <property type="entry name" value="PLDc_ybhO_like_2"/>
    <property type="match status" value="1"/>
</dbReference>
<accession>A0A1M6RLG5</accession>
<gene>
    <name evidence="2" type="ORF">SAMN05192556_102356</name>
</gene>
<feature type="domain" description="PLD phosphodiesterase" evidence="1">
    <location>
        <begin position="111"/>
        <end position="138"/>
    </location>
</feature>
<evidence type="ECO:0000259" key="1">
    <source>
        <dbReference type="PROSITE" id="PS50035"/>
    </source>
</evidence>
<dbReference type="PROSITE" id="PS50035">
    <property type="entry name" value="PLD"/>
    <property type="match status" value="1"/>
</dbReference>
<keyword evidence="3" id="KW-1185">Reference proteome</keyword>
<proteinExistence type="predicted"/>
<dbReference type="InterPro" id="IPR001736">
    <property type="entry name" value="PLipase_D/transphosphatidylase"/>
</dbReference>
<dbReference type="InterPro" id="IPR025202">
    <property type="entry name" value="PLD-like_dom"/>
</dbReference>
<dbReference type="SMART" id="SM00155">
    <property type="entry name" value="PLDc"/>
    <property type="match status" value="2"/>
</dbReference>
<reference evidence="3" key="1">
    <citation type="submission" date="2016-11" db="EMBL/GenBank/DDBJ databases">
        <authorList>
            <person name="Varghese N."/>
            <person name="Submissions S."/>
        </authorList>
    </citation>
    <scope>NUCLEOTIDE SEQUENCE [LARGE SCALE GENOMIC DNA]</scope>
    <source>
        <strain evidence="3">ALO Sharm</strain>
    </source>
</reference>
<sequence length="377" mass="42789">MGDGTMSGVWREANHFQLLPEAARFLPAMFEAVGAARESLLIELYLMESGRLATMVIDALLAAASRGVSVRLLLDGYGAMGLSTADRRRLEAGGVALRWFNPLGWHSLARNLTRDHRKLVVVDGRVAFTGGFGAVDDFLEAWYEVAVRIEGPVVDDWVRLFVSLWDSPMTRGNQGAPRAQCRLPGAAVPSRGTMRGRVVWGRGYRYQAIRLSLQRRVDEARQRIWICTPYFVPTLSLRRRLARAARRGVDVRLLLPGGDHDHPGVRYAGQRFYGRLLRAGVRIFEFQPSFIHAKFSMVDDWVSLGSCNFDHWSLQWNLEANQEVDDADFATEVAALFERNFAASREVHRDDWARRPRGQRFKEWLFGILDGMVTRLR</sequence>
<dbReference type="EMBL" id="FRAL01000002">
    <property type="protein sequence ID" value="SHK33303.1"/>
    <property type="molecule type" value="Genomic_DNA"/>
</dbReference>
<dbReference type="Pfam" id="PF13091">
    <property type="entry name" value="PLDc_2"/>
    <property type="match status" value="2"/>
</dbReference>
<dbReference type="SUPFAM" id="SSF56024">
    <property type="entry name" value="Phospholipase D/nuclease"/>
    <property type="match status" value="2"/>
</dbReference>
<dbReference type="Proteomes" id="UP000184248">
    <property type="component" value="Unassembled WGS sequence"/>
</dbReference>
<dbReference type="GO" id="GO:0016020">
    <property type="term" value="C:membrane"/>
    <property type="evidence" value="ECO:0007669"/>
    <property type="project" value="TreeGrafter"/>
</dbReference>
<dbReference type="PANTHER" id="PTHR21248:SF23">
    <property type="entry name" value="CARDIOLIPIN SYNTHASE B"/>
    <property type="match status" value="1"/>
</dbReference>
<dbReference type="AlphaFoldDB" id="A0A1M6RLG5"/>
<dbReference type="CDD" id="cd09110">
    <property type="entry name" value="PLDc_CLS_1"/>
    <property type="match status" value="1"/>
</dbReference>
<evidence type="ECO:0000313" key="2">
    <source>
        <dbReference type="EMBL" id="SHK33303.1"/>
    </source>
</evidence>
<organism evidence="2 3">
    <name type="scientific">Halomonas caseinilytica</name>
    <dbReference type="NCBI Taxonomy" id="438744"/>
    <lineage>
        <taxon>Bacteria</taxon>
        <taxon>Pseudomonadati</taxon>
        <taxon>Pseudomonadota</taxon>
        <taxon>Gammaproteobacteria</taxon>
        <taxon>Oceanospirillales</taxon>
        <taxon>Halomonadaceae</taxon>
        <taxon>Halomonas</taxon>
    </lineage>
</organism>